<dbReference type="SMART" id="SM00267">
    <property type="entry name" value="GGDEF"/>
    <property type="match status" value="1"/>
</dbReference>
<dbReference type="InterPro" id="IPR050469">
    <property type="entry name" value="Diguanylate_Cyclase"/>
</dbReference>
<sequence>MDLPEEEKQLSQKEKLEKAQKLVSNNEYRNKRGTIMREVSGCLDQLLEKTKNRQQRANTIFSDMYLKLEIAIMILVILLLSICIIVRKLIVVPLVYYNKSIMEGEIFPVIGAAELQKWAETYNKVFKENEETQRLIRRQAEHDAMTDALNRGSFEKLLHMYENGDTPYALILIDVDTFKTVNDMYGHAVGDEILKKVTGLLKKAFRSIDHVCRIGGDEFAIIMVEMTSDLKYTIEEKIKAVNEELGTENENIPAVSLSVGVAFSDRENSGESIFKDADKALYYVKENGRNGCKFY</sequence>
<dbReference type="GO" id="GO:1902201">
    <property type="term" value="P:negative regulation of bacterial-type flagellum-dependent cell motility"/>
    <property type="evidence" value="ECO:0007669"/>
    <property type="project" value="TreeGrafter"/>
</dbReference>
<organism evidence="3 4">
    <name type="scientific">[Ruminococcus] lactaris CC59_002D</name>
    <dbReference type="NCBI Taxonomy" id="1073376"/>
    <lineage>
        <taxon>Bacteria</taxon>
        <taxon>Bacillati</taxon>
        <taxon>Bacillota</taxon>
        <taxon>Clostridia</taxon>
        <taxon>Lachnospirales</taxon>
        <taxon>Lachnospiraceae</taxon>
        <taxon>Mediterraneibacter</taxon>
    </lineage>
</organism>
<evidence type="ECO:0000259" key="2">
    <source>
        <dbReference type="PROSITE" id="PS50887"/>
    </source>
</evidence>
<protein>
    <recommendedName>
        <fullName evidence="2">GGDEF domain-containing protein</fullName>
    </recommendedName>
</protein>
<gene>
    <name evidence="3" type="ORF">HMPREF1202_01233</name>
</gene>
<keyword evidence="1" id="KW-1133">Transmembrane helix</keyword>
<name>V8C7I7_9FIRM</name>
<dbReference type="NCBIfam" id="TIGR00254">
    <property type="entry name" value="GGDEF"/>
    <property type="match status" value="1"/>
</dbReference>
<proteinExistence type="predicted"/>
<dbReference type="PROSITE" id="PS50887">
    <property type="entry name" value="GGDEF"/>
    <property type="match status" value="1"/>
</dbReference>
<dbReference type="Gene3D" id="3.30.70.270">
    <property type="match status" value="1"/>
</dbReference>
<accession>V8C7I7</accession>
<feature type="domain" description="GGDEF" evidence="2">
    <location>
        <begin position="166"/>
        <end position="295"/>
    </location>
</feature>
<feature type="transmembrane region" description="Helical" evidence="1">
    <location>
        <begin position="70"/>
        <end position="97"/>
    </location>
</feature>
<evidence type="ECO:0000313" key="4">
    <source>
        <dbReference type="Proteomes" id="UP000018683"/>
    </source>
</evidence>
<evidence type="ECO:0000313" key="3">
    <source>
        <dbReference type="EMBL" id="ETD22970.1"/>
    </source>
</evidence>
<dbReference type="AlphaFoldDB" id="V8C7I7"/>
<keyword evidence="1" id="KW-0472">Membrane</keyword>
<dbReference type="HOGENOM" id="CLU_942969_0_0_9"/>
<reference evidence="3 4" key="1">
    <citation type="submission" date="2013-10" db="EMBL/GenBank/DDBJ databases">
        <title>The Genome Sequence of Ruminococcus lactaris CC59_002D.</title>
        <authorList>
            <consortium name="The Broad Institute Genomics Platform"/>
            <person name="Earl A."/>
            <person name="Allen-Vercoe E."/>
            <person name="Daigneault M."/>
            <person name="Young S.K."/>
            <person name="Zeng Q."/>
            <person name="Gargeya S."/>
            <person name="Fitzgerald M."/>
            <person name="Abouelleil A."/>
            <person name="Alvarado L."/>
            <person name="Chapman S.B."/>
            <person name="Gainer-Dewar J."/>
            <person name="Goldberg J."/>
            <person name="Griggs A."/>
            <person name="Gujja S."/>
            <person name="Hansen M."/>
            <person name="Howarth C."/>
            <person name="Imamovic A."/>
            <person name="Ireland A."/>
            <person name="Larimer J."/>
            <person name="McCowan C."/>
            <person name="Murphy C."/>
            <person name="Pearson M."/>
            <person name="Poon T.W."/>
            <person name="Priest M."/>
            <person name="Roberts A."/>
            <person name="Saif S."/>
            <person name="Shea T."/>
            <person name="Sykes S."/>
            <person name="Wortman J."/>
            <person name="Nusbaum C."/>
            <person name="Birren B."/>
        </authorList>
    </citation>
    <scope>NUCLEOTIDE SEQUENCE [LARGE SCALE GENOMIC DNA]</scope>
    <source>
        <strain evidence="3 4">CC59_002D</strain>
    </source>
</reference>
<dbReference type="PANTHER" id="PTHR45138:SF24">
    <property type="entry name" value="DIGUANYLATE CYCLASE DGCC-RELATED"/>
    <property type="match status" value="1"/>
</dbReference>
<dbReference type="GO" id="GO:0005886">
    <property type="term" value="C:plasma membrane"/>
    <property type="evidence" value="ECO:0007669"/>
    <property type="project" value="TreeGrafter"/>
</dbReference>
<dbReference type="STRING" id="1073376.HMPREF1202_01233"/>
<dbReference type="InterPro" id="IPR043128">
    <property type="entry name" value="Rev_trsase/Diguanyl_cyclase"/>
</dbReference>
<dbReference type="GO" id="GO:0052621">
    <property type="term" value="F:diguanylate cyclase activity"/>
    <property type="evidence" value="ECO:0007669"/>
    <property type="project" value="TreeGrafter"/>
</dbReference>
<comment type="caution">
    <text evidence="3">The sequence shown here is derived from an EMBL/GenBank/DDBJ whole genome shotgun (WGS) entry which is preliminary data.</text>
</comment>
<dbReference type="Pfam" id="PF00990">
    <property type="entry name" value="GGDEF"/>
    <property type="match status" value="1"/>
</dbReference>
<dbReference type="Proteomes" id="UP000018683">
    <property type="component" value="Unassembled WGS sequence"/>
</dbReference>
<keyword evidence="1" id="KW-0812">Transmembrane</keyword>
<dbReference type="EMBL" id="AZJE01000014">
    <property type="protein sequence ID" value="ETD22970.1"/>
    <property type="molecule type" value="Genomic_DNA"/>
</dbReference>
<dbReference type="PATRIC" id="fig|1073376.3.peg.1275"/>
<dbReference type="SUPFAM" id="SSF55073">
    <property type="entry name" value="Nucleotide cyclase"/>
    <property type="match status" value="1"/>
</dbReference>
<dbReference type="RefSeq" id="WP_023921688.1">
    <property type="nucleotide sequence ID" value="NZ_KI669408.1"/>
</dbReference>
<dbReference type="GO" id="GO:0043709">
    <property type="term" value="P:cell adhesion involved in single-species biofilm formation"/>
    <property type="evidence" value="ECO:0007669"/>
    <property type="project" value="TreeGrafter"/>
</dbReference>
<dbReference type="InterPro" id="IPR029787">
    <property type="entry name" value="Nucleotide_cyclase"/>
</dbReference>
<dbReference type="CDD" id="cd01949">
    <property type="entry name" value="GGDEF"/>
    <property type="match status" value="1"/>
</dbReference>
<dbReference type="InterPro" id="IPR000160">
    <property type="entry name" value="GGDEF_dom"/>
</dbReference>
<evidence type="ECO:0000256" key="1">
    <source>
        <dbReference type="SAM" id="Phobius"/>
    </source>
</evidence>
<dbReference type="PANTHER" id="PTHR45138">
    <property type="entry name" value="REGULATORY COMPONENTS OF SENSORY TRANSDUCTION SYSTEM"/>
    <property type="match status" value="1"/>
</dbReference>
<dbReference type="FunFam" id="3.30.70.270:FF:000001">
    <property type="entry name" value="Diguanylate cyclase domain protein"/>
    <property type="match status" value="1"/>
</dbReference>